<dbReference type="KEGG" id="aja:AJAP_14385"/>
<dbReference type="CDD" id="cd02440">
    <property type="entry name" value="AdoMet_MTases"/>
    <property type="match status" value="1"/>
</dbReference>
<proteinExistence type="inferred from homology"/>
<dbReference type="GO" id="GO:0032259">
    <property type="term" value="P:methylation"/>
    <property type="evidence" value="ECO:0007669"/>
    <property type="project" value="UniProtKB-KW"/>
</dbReference>
<accession>A0A075UZP9</accession>
<organism evidence="7 8">
    <name type="scientific">Amycolatopsis japonica</name>
    <dbReference type="NCBI Taxonomy" id="208439"/>
    <lineage>
        <taxon>Bacteria</taxon>
        <taxon>Bacillati</taxon>
        <taxon>Actinomycetota</taxon>
        <taxon>Actinomycetes</taxon>
        <taxon>Pseudonocardiales</taxon>
        <taxon>Pseudonocardiaceae</taxon>
        <taxon>Amycolatopsis</taxon>
        <taxon>Amycolatopsis japonica group</taxon>
    </lineage>
</organism>
<dbReference type="Gene3D" id="3.40.50.150">
    <property type="entry name" value="Vaccinia Virus protein VP39"/>
    <property type="match status" value="1"/>
</dbReference>
<evidence type="ECO:0000256" key="5">
    <source>
        <dbReference type="ARBA" id="ARBA00023098"/>
    </source>
</evidence>
<dbReference type="InterPro" id="IPR025714">
    <property type="entry name" value="Methyltranfer_dom"/>
</dbReference>
<dbReference type="Pfam" id="PF13847">
    <property type="entry name" value="Methyltransf_31"/>
    <property type="match status" value="1"/>
</dbReference>
<dbReference type="EMBL" id="CP008953">
    <property type="protein sequence ID" value="AIG75755.1"/>
    <property type="molecule type" value="Genomic_DNA"/>
</dbReference>
<evidence type="ECO:0000259" key="6">
    <source>
        <dbReference type="Pfam" id="PF13847"/>
    </source>
</evidence>
<evidence type="ECO:0000256" key="3">
    <source>
        <dbReference type="ARBA" id="ARBA00022679"/>
    </source>
</evidence>
<sequence length="277" mass="29171">MTAIVNQQQAEAWNGWEGKLWADRPDRYNGMMAAFDAPLFEAADIRDGHAVLDVGCGAGLTTRIAAKKAGSGNALGIDLSAPQLERARFDAAAEGITNIAFERGDAQVHPFDGPGFDVVISRGGVMFFADLVAAFTHLREAMAPAGRLAFVGPRSGDVDSAYARATAALAPYLREPSPAARGMGSLLTPERITEVLTAAGFRDIGISPVDADMGFGADAVDATDFLFSMAPIQHNLRNVDAASIAGLRDQVRDALGEFETPQGVRIPGGVWLVTAAR</sequence>
<name>A0A075UZP9_9PSEU</name>
<dbReference type="HOGENOM" id="CLU_037990_2_5_11"/>
<keyword evidence="2 7" id="KW-0489">Methyltransferase</keyword>
<dbReference type="PANTHER" id="PTHR43667:SF1">
    <property type="entry name" value="CYCLOPROPANE-FATTY-ACYL-PHOSPHOLIPID SYNTHASE"/>
    <property type="match status" value="1"/>
</dbReference>
<dbReference type="RefSeq" id="WP_038511573.1">
    <property type="nucleotide sequence ID" value="NZ_CP008953.1"/>
</dbReference>
<gene>
    <name evidence="7" type="ORF">AJAP_14385</name>
</gene>
<keyword evidence="8" id="KW-1185">Reference proteome</keyword>
<dbReference type="eggNOG" id="COG2226">
    <property type="taxonomic scope" value="Bacteria"/>
</dbReference>
<feature type="domain" description="Methyltransferase" evidence="6">
    <location>
        <begin position="46"/>
        <end position="154"/>
    </location>
</feature>
<evidence type="ECO:0000313" key="8">
    <source>
        <dbReference type="Proteomes" id="UP000028492"/>
    </source>
</evidence>
<dbReference type="AlphaFoldDB" id="A0A075UZP9"/>
<evidence type="ECO:0000256" key="4">
    <source>
        <dbReference type="ARBA" id="ARBA00022691"/>
    </source>
</evidence>
<evidence type="ECO:0000313" key="7">
    <source>
        <dbReference type="EMBL" id="AIG75755.1"/>
    </source>
</evidence>
<dbReference type="SUPFAM" id="SSF53335">
    <property type="entry name" value="S-adenosyl-L-methionine-dependent methyltransferases"/>
    <property type="match status" value="1"/>
</dbReference>
<dbReference type="InterPro" id="IPR050723">
    <property type="entry name" value="CFA/CMAS"/>
</dbReference>
<protein>
    <submittedName>
        <fullName evidence="7">UbiE/COQ5 family methyltransferase</fullName>
    </submittedName>
</protein>
<keyword evidence="4" id="KW-0949">S-adenosyl-L-methionine</keyword>
<comment type="similarity">
    <text evidence="1">Belongs to the CFA/CMAS family.</text>
</comment>
<reference evidence="7 8" key="1">
    <citation type="journal article" date="2014" name="J. Biotechnol.">
        <title>Complete genome sequence of the actinobacterium Amycolatopsis japonica MG417-CF17(T) (=DSM 44213T) producing (S,S)-N,N'-ethylenediaminedisuccinic acid.</title>
        <authorList>
            <person name="Stegmann E."/>
            <person name="Albersmeier A."/>
            <person name="Spohn M."/>
            <person name="Gert H."/>
            <person name="Weber T."/>
            <person name="Wohlleben W."/>
            <person name="Kalinowski J."/>
            <person name="Ruckert C."/>
        </authorList>
    </citation>
    <scope>NUCLEOTIDE SEQUENCE [LARGE SCALE GENOMIC DNA]</scope>
    <source>
        <strain evidence="8">MG417-CF17 (DSM 44213)</strain>
    </source>
</reference>
<dbReference type="PANTHER" id="PTHR43667">
    <property type="entry name" value="CYCLOPROPANE-FATTY-ACYL-PHOSPHOLIPID SYNTHASE"/>
    <property type="match status" value="1"/>
</dbReference>
<dbReference type="GO" id="GO:0006629">
    <property type="term" value="P:lipid metabolic process"/>
    <property type="evidence" value="ECO:0007669"/>
    <property type="project" value="UniProtKB-KW"/>
</dbReference>
<keyword evidence="5" id="KW-0443">Lipid metabolism</keyword>
<keyword evidence="3 7" id="KW-0808">Transferase</keyword>
<evidence type="ECO:0000256" key="1">
    <source>
        <dbReference type="ARBA" id="ARBA00010815"/>
    </source>
</evidence>
<dbReference type="InterPro" id="IPR029063">
    <property type="entry name" value="SAM-dependent_MTases_sf"/>
</dbReference>
<dbReference type="STRING" id="208439.AJAP_14385"/>
<dbReference type="GO" id="GO:0008168">
    <property type="term" value="F:methyltransferase activity"/>
    <property type="evidence" value="ECO:0007669"/>
    <property type="project" value="UniProtKB-KW"/>
</dbReference>
<dbReference type="Proteomes" id="UP000028492">
    <property type="component" value="Chromosome"/>
</dbReference>
<evidence type="ECO:0000256" key="2">
    <source>
        <dbReference type="ARBA" id="ARBA00022603"/>
    </source>
</evidence>